<gene>
    <name evidence="2" type="ORF">A6302_03037</name>
</gene>
<dbReference type="AlphaFoldDB" id="A0A1E3H021"/>
<dbReference type="Proteomes" id="UP000094622">
    <property type="component" value="Unassembled WGS sequence"/>
</dbReference>
<dbReference type="EMBL" id="MCRJ01000080">
    <property type="protein sequence ID" value="ODN69659.1"/>
    <property type="molecule type" value="Genomic_DNA"/>
</dbReference>
<reference evidence="2 3" key="1">
    <citation type="submission" date="2016-07" db="EMBL/GenBank/DDBJ databases">
        <title>Draft Genome Sequence of Methylobrevis pamukkalensis PK2.</title>
        <authorList>
            <person name="Vasilenko O.V."/>
            <person name="Doronina N.V."/>
            <person name="Shmareva M.N."/>
            <person name="Tarlachkov S.V."/>
            <person name="Mustakhimov I."/>
            <person name="Trotsenko Y.A."/>
        </authorList>
    </citation>
    <scope>NUCLEOTIDE SEQUENCE [LARGE SCALE GENOMIC DNA]</scope>
    <source>
        <strain evidence="2 3">PK2</strain>
    </source>
</reference>
<evidence type="ECO:0000313" key="3">
    <source>
        <dbReference type="Proteomes" id="UP000094622"/>
    </source>
</evidence>
<evidence type="ECO:0000256" key="1">
    <source>
        <dbReference type="SAM" id="Phobius"/>
    </source>
</evidence>
<keyword evidence="1" id="KW-0812">Transmembrane</keyword>
<evidence type="ECO:0000313" key="2">
    <source>
        <dbReference type="EMBL" id="ODN69659.1"/>
    </source>
</evidence>
<keyword evidence="1" id="KW-1133">Transmembrane helix</keyword>
<protein>
    <submittedName>
        <fullName evidence="2">Uncharacterized protein</fullName>
    </submittedName>
</protein>
<proteinExistence type="predicted"/>
<comment type="caution">
    <text evidence="2">The sequence shown here is derived from an EMBL/GenBank/DDBJ whole genome shotgun (WGS) entry which is preliminary data.</text>
</comment>
<feature type="transmembrane region" description="Helical" evidence="1">
    <location>
        <begin position="20"/>
        <end position="36"/>
    </location>
</feature>
<feature type="transmembrane region" description="Helical" evidence="1">
    <location>
        <begin position="48"/>
        <end position="69"/>
    </location>
</feature>
<sequence>MLLHACHRFLAECRADTGTAPALMLAAIATIVGWLYDLDAVLGLTRGWMPLFAFAALFVLTYFVGRLIATLADGGRGRKSDEVRISTRALRQLDERHRR</sequence>
<accession>A0A1E3H021</accession>
<keyword evidence="1" id="KW-0472">Membrane</keyword>
<name>A0A1E3H021_9HYPH</name>
<organism evidence="2 3">
    <name type="scientific">Methylobrevis pamukkalensis</name>
    <dbReference type="NCBI Taxonomy" id="1439726"/>
    <lineage>
        <taxon>Bacteria</taxon>
        <taxon>Pseudomonadati</taxon>
        <taxon>Pseudomonadota</taxon>
        <taxon>Alphaproteobacteria</taxon>
        <taxon>Hyphomicrobiales</taxon>
        <taxon>Pleomorphomonadaceae</taxon>
        <taxon>Methylobrevis</taxon>
    </lineage>
</organism>
<keyword evidence="3" id="KW-1185">Reference proteome</keyword>